<dbReference type="Pfam" id="PF12682">
    <property type="entry name" value="Flavodoxin_4"/>
    <property type="match status" value="1"/>
</dbReference>
<dbReference type="Proteomes" id="UP001198983">
    <property type="component" value="Chromosome"/>
</dbReference>
<evidence type="ECO:0000259" key="1">
    <source>
        <dbReference type="Pfam" id="PF12682"/>
    </source>
</evidence>
<reference evidence="2 3" key="1">
    <citation type="journal article" date="2023" name="Int. J. Syst. Evol. Microbiol.">
        <title>Terrisporobacter hibernicus sp. nov., isolated from bovine faeces in Northern Ireland.</title>
        <authorList>
            <person name="Mitchell M."/>
            <person name="Nguyen S.V."/>
            <person name="Connor M."/>
            <person name="Fairley D.J."/>
            <person name="Donoghue O."/>
            <person name="Marshall H."/>
            <person name="Koolman L."/>
            <person name="McMullan G."/>
            <person name="Schaffer K.E."/>
            <person name="McGrath J.W."/>
            <person name="Fanning S."/>
        </authorList>
    </citation>
    <scope>NUCLEOTIDE SEQUENCE [LARGE SCALE GENOMIC DNA]</scope>
    <source>
        <strain evidence="2 3">MCA3</strain>
    </source>
</reference>
<gene>
    <name evidence="2" type="ORF">JW646_07635</name>
</gene>
<dbReference type="KEGG" id="tem:JW646_07635"/>
<proteinExistence type="predicted"/>
<evidence type="ECO:0000313" key="3">
    <source>
        <dbReference type="Proteomes" id="UP001198983"/>
    </source>
</evidence>
<dbReference type="PANTHER" id="PTHR39201">
    <property type="entry name" value="EXPORTED PROTEIN-RELATED"/>
    <property type="match status" value="1"/>
</dbReference>
<protein>
    <submittedName>
        <fullName evidence="2">Flavodoxin</fullName>
    </submittedName>
</protein>
<dbReference type="RefSeq" id="WP_074919586.1">
    <property type="nucleotide sequence ID" value="NZ_CP081135.1"/>
</dbReference>
<dbReference type="GO" id="GO:0016651">
    <property type="term" value="F:oxidoreductase activity, acting on NAD(P)H"/>
    <property type="evidence" value="ECO:0007669"/>
    <property type="project" value="UniProtKB-ARBA"/>
</dbReference>
<name>A0AAX2ZM00_9FIRM</name>
<dbReference type="EMBL" id="CP081135">
    <property type="protein sequence ID" value="UEL49305.1"/>
    <property type="molecule type" value="Genomic_DNA"/>
</dbReference>
<dbReference type="GO" id="GO:0010181">
    <property type="term" value="F:FMN binding"/>
    <property type="evidence" value="ECO:0007669"/>
    <property type="project" value="InterPro"/>
</dbReference>
<dbReference type="SUPFAM" id="SSF52218">
    <property type="entry name" value="Flavoproteins"/>
    <property type="match status" value="1"/>
</dbReference>
<dbReference type="InterPro" id="IPR029039">
    <property type="entry name" value="Flavoprotein-like_sf"/>
</dbReference>
<dbReference type="AlphaFoldDB" id="A0AAX2ZM00"/>
<dbReference type="PANTHER" id="PTHR39201:SF1">
    <property type="entry name" value="FLAVODOXIN-LIKE DOMAIN-CONTAINING PROTEIN"/>
    <property type="match status" value="1"/>
</dbReference>
<organism evidence="2 3">
    <name type="scientific">Terrisporobacter hibernicus</name>
    <dbReference type="NCBI Taxonomy" id="2813371"/>
    <lineage>
        <taxon>Bacteria</taxon>
        <taxon>Bacillati</taxon>
        <taxon>Bacillota</taxon>
        <taxon>Clostridia</taxon>
        <taxon>Peptostreptococcales</taxon>
        <taxon>Peptostreptococcaceae</taxon>
        <taxon>Terrisporobacter</taxon>
    </lineage>
</organism>
<sequence>MKNLVIFYSLEGNTKLISDAIVKKTKADVLELKPKKKYHNSGFKKYFWGGRSVLFKEKPELLSYDINVEDYDNIFIGTPIWVGTYAPPYNTFLSQEDICNKNIYLFACHGGGGAEKFYKNIKEVIPKNNFKGEIDFKDPLEQGKEEVLDKINTWLNNVYLNS</sequence>
<accession>A0AAX2ZM00</accession>
<keyword evidence="3" id="KW-1185">Reference proteome</keyword>
<evidence type="ECO:0000313" key="2">
    <source>
        <dbReference type="EMBL" id="UEL49305.1"/>
    </source>
</evidence>
<dbReference type="InterPro" id="IPR008254">
    <property type="entry name" value="Flavodoxin/NO_synth"/>
</dbReference>
<feature type="domain" description="Flavodoxin-like" evidence="1">
    <location>
        <begin position="2"/>
        <end position="132"/>
    </location>
</feature>
<dbReference type="Gene3D" id="3.40.50.360">
    <property type="match status" value="1"/>
</dbReference>